<dbReference type="eggNOG" id="ENOG502S3W9">
    <property type="taxonomic scope" value="Eukaryota"/>
</dbReference>
<keyword evidence="3" id="KW-0862">Zinc</keyword>
<reference evidence="9" key="2">
    <citation type="submission" date="2013-12" db="EMBL/GenBank/DDBJ databases">
        <authorList>
            <person name="Yu Y."/>
            <person name="Lee S."/>
            <person name="de Baynast K."/>
            <person name="Wissotski M."/>
            <person name="Liu L."/>
            <person name="Talag J."/>
            <person name="Goicoechea J."/>
            <person name="Angelova A."/>
            <person name="Jetty R."/>
            <person name="Kudrna D."/>
            <person name="Golser W."/>
            <person name="Rivera L."/>
            <person name="Zhang J."/>
            <person name="Wing R."/>
        </authorList>
    </citation>
    <scope>NUCLEOTIDE SEQUENCE</scope>
</reference>
<dbReference type="STRING" id="77586.A0A0D9XX45"/>
<feature type="domain" description="AIPP2-like SPOC-like" evidence="7">
    <location>
        <begin position="471"/>
        <end position="595"/>
    </location>
</feature>
<dbReference type="Gene3D" id="3.30.40.10">
    <property type="entry name" value="Zinc/RING finger domain, C3HC4 (zinc finger)"/>
    <property type="match status" value="1"/>
</dbReference>
<evidence type="ECO:0000313" key="9">
    <source>
        <dbReference type="Proteomes" id="UP000032180"/>
    </source>
</evidence>
<keyword evidence="5" id="KW-0804">Transcription</keyword>
<evidence type="ECO:0000256" key="2">
    <source>
        <dbReference type="ARBA" id="ARBA00022771"/>
    </source>
</evidence>
<keyword evidence="1" id="KW-0479">Metal-binding</keyword>
<dbReference type="HOGENOM" id="CLU_354264_0_0_1"/>
<dbReference type="GO" id="GO:0140566">
    <property type="term" value="F:histone reader activity"/>
    <property type="evidence" value="ECO:0007669"/>
    <property type="project" value="InterPro"/>
</dbReference>
<evidence type="ECO:0000259" key="7">
    <source>
        <dbReference type="Pfam" id="PF23121"/>
    </source>
</evidence>
<dbReference type="Pfam" id="PF23121">
    <property type="entry name" value="SPOC_AIPP2"/>
    <property type="match status" value="1"/>
</dbReference>
<evidence type="ECO:0000256" key="4">
    <source>
        <dbReference type="ARBA" id="ARBA00023015"/>
    </source>
</evidence>
<dbReference type="PROSITE" id="PS01359">
    <property type="entry name" value="ZF_PHD_1"/>
    <property type="match status" value="1"/>
</dbReference>
<evidence type="ECO:0000256" key="6">
    <source>
        <dbReference type="SAM" id="MobiDB-lite"/>
    </source>
</evidence>
<proteinExistence type="predicted"/>
<dbReference type="SUPFAM" id="SSF57903">
    <property type="entry name" value="FYVE/PHD zinc finger"/>
    <property type="match status" value="1"/>
</dbReference>
<evidence type="ECO:0000256" key="1">
    <source>
        <dbReference type="ARBA" id="ARBA00022723"/>
    </source>
</evidence>
<accession>A0A0D9XX45</accession>
<reference evidence="8" key="3">
    <citation type="submission" date="2015-04" db="UniProtKB">
        <authorList>
            <consortium name="EnsemblPlants"/>
        </authorList>
    </citation>
    <scope>IDENTIFICATION</scope>
</reference>
<dbReference type="PANTHER" id="PTHR33304:SF49">
    <property type="entry name" value="OS12G0161500 PROTEIN"/>
    <property type="match status" value="1"/>
</dbReference>
<dbReference type="InterPro" id="IPR013083">
    <property type="entry name" value="Znf_RING/FYVE/PHD"/>
</dbReference>
<organism evidence="8 9">
    <name type="scientific">Leersia perrieri</name>
    <dbReference type="NCBI Taxonomy" id="77586"/>
    <lineage>
        <taxon>Eukaryota</taxon>
        <taxon>Viridiplantae</taxon>
        <taxon>Streptophyta</taxon>
        <taxon>Embryophyta</taxon>
        <taxon>Tracheophyta</taxon>
        <taxon>Spermatophyta</taxon>
        <taxon>Magnoliopsida</taxon>
        <taxon>Liliopsida</taxon>
        <taxon>Poales</taxon>
        <taxon>Poaceae</taxon>
        <taxon>BOP clade</taxon>
        <taxon>Oryzoideae</taxon>
        <taxon>Oryzeae</taxon>
        <taxon>Oryzinae</taxon>
        <taxon>Leersia</taxon>
    </lineage>
</organism>
<evidence type="ECO:0000256" key="5">
    <source>
        <dbReference type="ARBA" id="ARBA00023163"/>
    </source>
</evidence>
<dbReference type="GO" id="GO:0034244">
    <property type="term" value="P:negative regulation of transcription elongation by RNA polymerase II"/>
    <property type="evidence" value="ECO:0007669"/>
    <property type="project" value="InterPro"/>
</dbReference>
<dbReference type="InterPro" id="IPR056280">
    <property type="entry name" value="AIPP2-like_SPOC"/>
</dbReference>
<dbReference type="GO" id="GO:0008270">
    <property type="term" value="F:zinc ion binding"/>
    <property type="evidence" value="ECO:0007669"/>
    <property type="project" value="UniProtKB-KW"/>
</dbReference>
<name>A0A0D9XX45_9ORYZ</name>
<dbReference type="InterPro" id="IPR011011">
    <property type="entry name" value="Znf_FYVE_PHD"/>
</dbReference>
<dbReference type="AlphaFoldDB" id="A0A0D9XX45"/>
<keyword evidence="2" id="KW-0863">Zinc-finger</keyword>
<dbReference type="EnsemblPlants" id="LPERR12G03500.1">
    <property type="protein sequence ID" value="LPERR12G03500.1"/>
    <property type="gene ID" value="LPERR12G03500"/>
</dbReference>
<feature type="compositionally biased region" description="Basic and acidic residues" evidence="6">
    <location>
        <begin position="699"/>
        <end position="711"/>
    </location>
</feature>
<dbReference type="InterPro" id="IPR019786">
    <property type="entry name" value="Zinc_finger_PHD-type_CS"/>
</dbReference>
<reference evidence="8 9" key="1">
    <citation type="submission" date="2012-08" db="EMBL/GenBank/DDBJ databases">
        <title>Oryza genome evolution.</title>
        <authorList>
            <person name="Wing R.A."/>
        </authorList>
    </citation>
    <scope>NUCLEOTIDE SEQUENCE</scope>
</reference>
<feature type="compositionally biased region" description="Polar residues" evidence="6">
    <location>
        <begin position="175"/>
        <end position="191"/>
    </location>
</feature>
<dbReference type="Proteomes" id="UP000032180">
    <property type="component" value="Chromosome 12"/>
</dbReference>
<dbReference type="PANTHER" id="PTHR33304">
    <property type="match status" value="1"/>
</dbReference>
<protein>
    <recommendedName>
        <fullName evidence="7">AIPP2-like SPOC-like domain-containing protein</fullName>
    </recommendedName>
</protein>
<dbReference type="Gramene" id="LPERR12G03500.1">
    <property type="protein sequence ID" value="LPERR12G03500.1"/>
    <property type="gene ID" value="LPERR12G03500"/>
</dbReference>
<feature type="region of interest" description="Disordered" evidence="6">
    <location>
        <begin position="164"/>
        <end position="191"/>
    </location>
</feature>
<feature type="region of interest" description="Disordered" evidence="6">
    <location>
        <begin position="673"/>
        <end position="712"/>
    </location>
</feature>
<evidence type="ECO:0000256" key="3">
    <source>
        <dbReference type="ARBA" id="ARBA00022833"/>
    </source>
</evidence>
<evidence type="ECO:0000313" key="8">
    <source>
        <dbReference type="EnsemblPlants" id="LPERR12G03500.1"/>
    </source>
</evidence>
<keyword evidence="4" id="KW-0805">Transcription regulation</keyword>
<dbReference type="InterPro" id="IPR049914">
    <property type="entry name" value="PHD1-3/5-6"/>
</dbReference>
<keyword evidence="9" id="KW-1185">Reference proteome</keyword>
<sequence>MQVTLCEVCGVLGCKDLLLSCKNCDGAAVHRYCLDKVDFDGHVIGWSCDECHPRHGKVTNEISLEVSRDDKTVVGRQSENHRAASSLENYQDKLGTHGSDDLVRNKEKCHVKDFRPVSNVSRFNKITQLDNKGSNDLQQKSMSANVAQPSTLHGDYLARTISSSANTDGVPKDSNCVSSAHTEIGNTSGSSVKLKLTGENRSEPSVLLDGAYSGSFSKDSSEEKIIREASSSQMEHSDAVVNFCKDNPRKRRKLSLLDDDIEEVELNTVQNVVNDNPMKRRKLILTDNDADVELSNTVQNTVKDNQKKPIQLIVIDDDEQEDVKNLNPLSLECEGTIGKHIVDTGYAEESVQAGIEGLKGQSSKNDRPIKDRTCLEADKHDALLGSLVPQSLENTCPIKKRRRYICPSDDDEEEKEVIKRPIIAEYVLNDVANMDSHPADAKDQHLQSRMTFSSDFTKHQCNICSEHEPIWSGIFTTDNNKSIMLAAHLSIKACSKVLEFARSLQPVVEVIKLPRLRVWPKRWGKSGPTDDSIGLFFFPLSSRPNEELDRLVKEVIESDIVLKAVLGPVELLIFASTLLPEQYHEFQGKYYLWGMCKARKYNPDTAILVEEQNGLASASKEEEVEEHQILNQQYDEWLDRKSSVVKHAEDQLQADCNNEAQRGDMRTSLIEEGSVSSHSYLSGNRLRPAKDGSPMVGHKPREPGVADKQEQEEQDFTSLPRWNHKNATIPPNDSLPSTATLFGFVTARSERCQQLIDEMVKEGALIFSVPEETTIAGSTIDKNNGVEEAQAPDNGCQQTQELRKPIEFVPIDHDDADAASEACLELFPVREQIGLAPGTDVKEVELDLSLGASRRAPSDSALLP</sequence>